<feature type="domain" description="ABC3 transporter permease C-terminal" evidence="7">
    <location>
        <begin position="265"/>
        <end position="373"/>
    </location>
</feature>
<keyword evidence="2" id="KW-1003">Cell membrane</keyword>
<dbReference type="InterPro" id="IPR025857">
    <property type="entry name" value="MacB_PCD"/>
</dbReference>
<dbReference type="GO" id="GO:0005886">
    <property type="term" value="C:plasma membrane"/>
    <property type="evidence" value="ECO:0007669"/>
    <property type="project" value="UniProtKB-SubCell"/>
</dbReference>
<proteinExistence type="predicted"/>
<gene>
    <name evidence="9" type="ORF">C9I57_02305</name>
</gene>
<evidence type="ECO:0000256" key="2">
    <source>
        <dbReference type="ARBA" id="ARBA00022475"/>
    </source>
</evidence>
<dbReference type="EMBL" id="PYUC01000001">
    <property type="protein sequence ID" value="PTB22623.1"/>
    <property type="molecule type" value="Genomic_DNA"/>
</dbReference>
<feature type="transmembrane region" description="Helical" evidence="6">
    <location>
        <begin position="343"/>
        <end position="365"/>
    </location>
</feature>
<evidence type="ECO:0000259" key="8">
    <source>
        <dbReference type="Pfam" id="PF12704"/>
    </source>
</evidence>
<evidence type="ECO:0000313" key="10">
    <source>
        <dbReference type="Proteomes" id="UP000240638"/>
    </source>
</evidence>
<evidence type="ECO:0000256" key="3">
    <source>
        <dbReference type="ARBA" id="ARBA00022692"/>
    </source>
</evidence>
<comment type="caution">
    <text evidence="9">The sequence shown here is derived from an EMBL/GenBank/DDBJ whole genome shotgun (WGS) entry which is preliminary data.</text>
</comment>
<feature type="transmembrane region" description="Helical" evidence="6">
    <location>
        <begin position="260"/>
        <end position="284"/>
    </location>
</feature>
<dbReference type="Pfam" id="PF02687">
    <property type="entry name" value="FtsX"/>
    <property type="match status" value="1"/>
</dbReference>
<keyword evidence="4 6" id="KW-1133">Transmembrane helix</keyword>
<evidence type="ECO:0000256" key="4">
    <source>
        <dbReference type="ARBA" id="ARBA00022989"/>
    </source>
</evidence>
<evidence type="ECO:0000256" key="1">
    <source>
        <dbReference type="ARBA" id="ARBA00004651"/>
    </source>
</evidence>
<sequence length="381" mass="42416">MKFVPLMWAMLWRKKLRTWLTLFSIVIAFLLFGMLQGINAAFQETIERSNVNRLIVTNRISLTESLPYSYMSQIESLPGVAIVSHESWFGPYYQDPKNLIAAFPVEPEREFAAHPEVVIPKEQIAALEHTRAGAVVGAGLARKYGWKIGDHIPLHSTIWVKASDGNSDWDFDIVGIYEEPSNRTREDGLFFNYKYFDEARSFGKGTVGWYVVQLKDPRQSAQIAATIDKLFANSPNETKTQTEKEFQQSFLKQIADISLIVTYILFAVFFALLFAVGSTAMQAVREQVPELAVLKTLGFSDTRVLVLVLLQALVLCIVAALLGLAIANLLFPLLRDTLGVVKMPVAVIIEGVVIAAVLAAATGVIPAWRAKRLVIVEALRS</sequence>
<dbReference type="RefSeq" id="WP_107149008.1">
    <property type="nucleotide sequence ID" value="NZ_PYUC01000001.1"/>
</dbReference>
<accession>A0A2T3Y1J0</accession>
<dbReference type="Pfam" id="PF12704">
    <property type="entry name" value="MacB_PCD"/>
    <property type="match status" value="1"/>
</dbReference>
<dbReference type="Proteomes" id="UP000240638">
    <property type="component" value="Unassembled WGS sequence"/>
</dbReference>
<evidence type="ECO:0000313" key="9">
    <source>
        <dbReference type="EMBL" id="PTB22623.1"/>
    </source>
</evidence>
<evidence type="ECO:0000256" key="6">
    <source>
        <dbReference type="SAM" id="Phobius"/>
    </source>
</evidence>
<evidence type="ECO:0000259" key="7">
    <source>
        <dbReference type="Pfam" id="PF02687"/>
    </source>
</evidence>
<keyword evidence="3 6" id="KW-0812">Transmembrane</keyword>
<feature type="transmembrane region" description="Helical" evidence="6">
    <location>
        <begin position="304"/>
        <end position="331"/>
    </location>
</feature>
<reference evidence="9 10" key="1">
    <citation type="submission" date="2018-03" db="EMBL/GenBank/DDBJ databases">
        <title>Whole genome analyses suggest that Burkholderia sensu lato contains two further novel genera in the rhizoxinica-symbiotica group Mycetohabitans gen. nov., and Trinickia gen. nov.: implications for the evolution of diazotrophy and nodulation in the Burkholderiaceae.</title>
        <authorList>
            <person name="Estrada De Los Santos P."/>
            <person name="Palmer M."/>
            <person name="Chavez-Ramirez B."/>
            <person name="Steenkamp E.T."/>
            <person name="Hirsch A.M."/>
            <person name="Manyaka P."/>
            <person name="Maluk M."/>
            <person name="Lafos M."/>
            <person name="Crook M."/>
            <person name="Gross E."/>
            <person name="Simon M.F."/>
            <person name="Bueno Dos Reis Junior F."/>
            <person name="Poole P.S."/>
            <person name="Venter S.N."/>
            <person name="James E.K."/>
        </authorList>
    </citation>
    <scope>NUCLEOTIDE SEQUENCE [LARGE SCALE GENOMIC DNA]</scope>
    <source>
        <strain evidence="9 10">JPY-366</strain>
    </source>
</reference>
<feature type="domain" description="MacB-like periplasmic core" evidence="8">
    <location>
        <begin position="23"/>
        <end position="229"/>
    </location>
</feature>
<dbReference type="InterPro" id="IPR051125">
    <property type="entry name" value="ABC-4/HrtB_transporter"/>
</dbReference>
<dbReference type="AlphaFoldDB" id="A0A2T3Y1J0"/>
<comment type="subcellular location">
    <subcellularLocation>
        <location evidence="1">Cell membrane</location>
        <topology evidence="1">Multi-pass membrane protein</topology>
    </subcellularLocation>
</comment>
<evidence type="ECO:0000256" key="5">
    <source>
        <dbReference type="ARBA" id="ARBA00023136"/>
    </source>
</evidence>
<protein>
    <submittedName>
        <fullName evidence="9">ABC transporter permease</fullName>
    </submittedName>
</protein>
<keyword evidence="5 6" id="KW-0472">Membrane</keyword>
<organism evidence="9 10">
    <name type="scientific">Trinickia symbiotica</name>
    <dbReference type="NCBI Taxonomy" id="863227"/>
    <lineage>
        <taxon>Bacteria</taxon>
        <taxon>Pseudomonadati</taxon>
        <taxon>Pseudomonadota</taxon>
        <taxon>Betaproteobacteria</taxon>
        <taxon>Burkholderiales</taxon>
        <taxon>Burkholderiaceae</taxon>
        <taxon>Trinickia</taxon>
    </lineage>
</organism>
<dbReference type="InterPro" id="IPR003838">
    <property type="entry name" value="ABC3_permease_C"/>
</dbReference>
<name>A0A2T3Y1J0_9BURK</name>
<dbReference type="PANTHER" id="PTHR43738">
    <property type="entry name" value="ABC TRANSPORTER, MEMBRANE PROTEIN"/>
    <property type="match status" value="1"/>
</dbReference>
<dbReference type="PANTHER" id="PTHR43738:SF3">
    <property type="entry name" value="ABC TRANSPORTER PERMEASE"/>
    <property type="match status" value="1"/>
</dbReference>